<accession>A0A834IHL8</accession>
<proteinExistence type="predicted"/>
<keyword evidence="3" id="KW-1185">Reference proteome</keyword>
<name>A0A834IHL8_RHYFE</name>
<evidence type="ECO:0000256" key="1">
    <source>
        <dbReference type="SAM" id="MobiDB-lite"/>
    </source>
</evidence>
<sequence>MGPSFHSRHPSFDGNHPSCNNGRSLITGNPRRLLIASRLIQNNAPDFSPPPYNVIFSVHPLHPAVAGSSDTFNPPRGFSAVTLVILFGAVRFITGEVAGR</sequence>
<evidence type="ECO:0000313" key="3">
    <source>
        <dbReference type="Proteomes" id="UP000625711"/>
    </source>
</evidence>
<protein>
    <submittedName>
        <fullName evidence="2">Uncharacterized protein</fullName>
    </submittedName>
</protein>
<dbReference type="Proteomes" id="UP000625711">
    <property type="component" value="Unassembled WGS sequence"/>
</dbReference>
<comment type="caution">
    <text evidence="2">The sequence shown here is derived from an EMBL/GenBank/DDBJ whole genome shotgun (WGS) entry which is preliminary data.</text>
</comment>
<evidence type="ECO:0000313" key="2">
    <source>
        <dbReference type="EMBL" id="KAF7280910.1"/>
    </source>
</evidence>
<gene>
    <name evidence="2" type="ORF">GWI33_005376</name>
</gene>
<reference evidence="2" key="1">
    <citation type="submission" date="2020-08" db="EMBL/GenBank/DDBJ databases">
        <title>Genome sequencing and assembly of the red palm weevil Rhynchophorus ferrugineus.</title>
        <authorList>
            <person name="Dias G.B."/>
            <person name="Bergman C.M."/>
            <person name="Manee M."/>
        </authorList>
    </citation>
    <scope>NUCLEOTIDE SEQUENCE</scope>
    <source>
        <strain evidence="2">AA-2017</strain>
        <tissue evidence="2">Whole larva</tissue>
    </source>
</reference>
<feature type="region of interest" description="Disordered" evidence="1">
    <location>
        <begin position="1"/>
        <end position="24"/>
    </location>
</feature>
<organism evidence="2 3">
    <name type="scientific">Rhynchophorus ferrugineus</name>
    <name type="common">Red palm weevil</name>
    <name type="synonym">Curculio ferrugineus</name>
    <dbReference type="NCBI Taxonomy" id="354439"/>
    <lineage>
        <taxon>Eukaryota</taxon>
        <taxon>Metazoa</taxon>
        <taxon>Ecdysozoa</taxon>
        <taxon>Arthropoda</taxon>
        <taxon>Hexapoda</taxon>
        <taxon>Insecta</taxon>
        <taxon>Pterygota</taxon>
        <taxon>Neoptera</taxon>
        <taxon>Endopterygota</taxon>
        <taxon>Coleoptera</taxon>
        <taxon>Polyphaga</taxon>
        <taxon>Cucujiformia</taxon>
        <taxon>Curculionidae</taxon>
        <taxon>Dryophthorinae</taxon>
        <taxon>Rhynchophorus</taxon>
    </lineage>
</organism>
<dbReference type="AlphaFoldDB" id="A0A834IHL8"/>
<dbReference type="EMBL" id="JAACXV010000269">
    <property type="protein sequence ID" value="KAF7280910.1"/>
    <property type="molecule type" value="Genomic_DNA"/>
</dbReference>